<dbReference type="PANTHER" id="PTHR33353:SF17">
    <property type="entry name" value="ENDO-BETA-1,4-GLUCANASE D"/>
    <property type="match status" value="1"/>
</dbReference>
<sequence>MKITALASLMTAGLLATGAHAHTRVYGVWVNGVFQGDGRGVYVRSPPNNNPVKDITSSAINCNVAGTSAVGSSVTVATGATFEFEWYHDVRSDDIIAASHKGPVQVYIAPASSNGNGAVWTKIASEGLSGGVWAVDKLIANKGRHSVTIPSWLKAGDYLIRAEIIGLHESEVAYSANSARGAQFYPSCTQIKVTGSGTTSPSQNYAIQGGYSYSDEGIVFNLYFNPSGTYTAPGPAVWSPGAAKKARSFEA</sequence>
<dbReference type="OrthoDB" id="2525337at2759"/>
<evidence type="ECO:0000256" key="9">
    <source>
        <dbReference type="ARBA" id="ARBA00044502"/>
    </source>
</evidence>
<evidence type="ECO:0000256" key="5">
    <source>
        <dbReference type="ARBA" id="ARBA00023008"/>
    </source>
</evidence>
<keyword evidence="3 11" id="KW-0964">Secreted</keyword>
<keyword evidence="15" id="KW-1185">Reference proteome</keyword>
<dbReference type="STRING" id="1392247.A0A3N4LA71"/>
<comment type="function">
    <text evidence="11">Lytic polysaccharide monooxygenase (LMPO) that depolymerizes crystalline and amorphous polysaccharides via the oxidation of scissile alpha- or beta-(1-4)-glycosidic bonds, yielding C1 and/or C4 oxidation products. Catalysis by LPMOs requires the reduction of the active-site copper from Cu(II) to Cu(I) by a reducing agent and H(2)O(2) or O(2) as a cosubstrate.</text>
</comment>
<dbReference type="Gene3D" id="2.70.50.70">
    <property type="match status" value="1"/>
</dbReference>
<dbReference type="GO" id="GO:0030248">
    <property type="term" value="F:cellulose binding"/>
    <property type="evidence" value="ECO:0007669"/>
    <property type="project" value="UniProtKB-UniRule"/>
</dbReference>
<evidence type="ECO:0000256" key="6">
    <source>
        <dbReference type="ARBA" id="ARBA00023157"/>
    </source>
</evidence>
<evidence type="ECO:0000259" key="13">
    <source>
        <dbReference type="Pfam" id="PF03443"/>
    </source>
</evidence>
<comment type="domain">
    <text evidence="11">Has a modular structure: an endo-beta-1,4-glucanase catalytic module at the N-terminus, a linker rich in serines and threonines, and a C-terminal carbohydrate-binding module (CBM).</text>
</comment>
<dbReference type="GO" id="GO:0030245">
    <property type="term" value="P:cellulose catabolic process"/>
    <property type="evidence" value="ECO:0007669"/>
    <property type="project" value="UniProtKB-UniRule"/>
</dbReference>
<comment type="catalytic activity">
    <reaction evidence="10 11">
        <text>[(1-&gt;4)-beta-D-glucosyl]n+m + reduced acceptor + O2 = 4-dehydro-beta-D-glucosyl-[(1-&gt;4)-beta-D-glucosyl]n-1 + [(1-&gt;4)-beta-D-glucosyl]m + acceptor + H2O.</text>
        <dbReference type="EC" id="1.14.99.56"/>
    </reaction>
</comment>
<evidence type="ECO:0000313" key="15">
    <source>
        <dbReference type="Proteomes" id="UP000277580"/>
    </source>
</evidence>
<evidence type="ECO:0000256" key="12">
    <source>
        <dbReference type="SAM" id="SignalP"/>
    </source>
</evidence>
<dbReference type="Proteomes" id="UP000277580">
    <property type="component" value="Unassembled WGS sequence"/>
</dbReference>
<comment type="subcellular location">
    <subcellularLocation>
        <location evidence="2 11">Secreted</location>
    </subcellularLocation>
</comment>
<feature type="domain" description="Auxiliary Activity family 9 catalytic" evidence="13">
    <location>
        <begin position="22"/>
        <end position="226"/>
    </location>
</feature>
<dbReference type="GO" id="GO:0005576">
    <property type="term" value="C:extracellular region"/>
    <property type="evidence" value="ECO:0007669"/>
    <property type="project" value="UniProtKB-SubCell"/>
</dbReference>
<dbReference type="EMBL" id="ML119105">
    <property type="protein sequence ID" value="RPB17541.1"/>
    <property type="molecule type" value="Genomic_DNA"/>
</dbReference>
<dbReference type="CDD" id="cd21175">
    <property type="entry name" value="LPMO_AA9"/>
    <property type="match status" value="1"/>
</dbReference>
<protein>
    <recommendedName>
        <fullName evidence="11">AA9 family lytic polysaccharide monooxygenase</fullName>
        <ecNumber evidence="11">1.14.99.56</ecNumber>
    </recommendedName>
    <alternativeName>
        <fullName evidence="11">Endo-beta-1,4-glucanase</fullName>
    </alternativeName>
    <alternativeName>
        <fullName evidence="11">Glycosyl hydrolase 61 family protein</fullName>
    </alternativeName>
</protein>
<dbReference type="AlphaFoldDB" id="A0A3N4LA71"/>
<feature type="signal peptide" evidence="12">
    <location>
        <begin position="1"/>
        <end position="21"/>
    </location>
</feature>
<keyword evidence="5" id="KW-0186">Copper</keyword>
<evidence type="ECO:0000256" key="10">
    <source>
        <dbReference type="ARBA" id="ARBA00045077"/>
    </source>
</evidence>
<evidence type="ECO:0000256" key="1">
    <source>
        <dbReference type="ARBA" id="ARBA00001973"/>
    </source>
</evidence>
<name>A0A3N4LA71_9PEZI</name>
<keyword evidence="14" id="KW-0378">Hydrolase</keyword>
<evidence type="ECO:0000256" key="2">
    <source>
        <dbReference type="ARBA" id="ARBA00004613"/>
    </source>
</evidence>
<dbReference type="InterPro" id="IPR049892">
    <property type="entry name" value="AA9"/>
</dbReference>
<keyword evidence="8 11" id="KW-0624">Polysaccharide degradation</keyword>
<keyword evidence="7 11" id="KW-0119">Carbohydrate metabolism</keyword>
<feature type="chain" id="PRO_5018259021" description="AA9 family lytic polysaccharide monooxygenase" evidence="12">
    <location>
        <begin position="22"/>
        <end position="251"/>
    </location>
</feature>
<keyword evidence="12" id="KW-0732">Signal</keyword>
<dbReference type="PANTHER" id="PTHR33353">
    <property type="entry name" value="PUTATIVE (AFU_ORTHOLOGUE AFUA_1G12560)-RELATED"/>
    <property type="match status" value="1"/>
</dbReference>
<evidence type="ECO:0000256" key="7">
    <source>
        <dbReference type="ARBA" id="ARBA00023277"/>
    </source>
</evidence>
<proteinExistence type="inferred from homology"/>
<dbReference type="InParanoid" id="A0A3N4LA71"/>
<reference evidence="14 15" key="1">
    <citation type="journal article" date="2018" name="Nat. Ecol. Evol.">
        <title>Pezizomycetes genomes reveal the molecular basis of ectomycorrhizal truffle lifestyle.</title>
        <authorList>
            <person name="Murat C."/>
            <person name="Payen T."/>
            <person name="Noel B."/>
            <person name="Kuo A."/>
            <person name="Morin E."/>
            <person name="Chen J."/>
            <person name="Kohler A."/>
            <person name="Krizsan K."/>
            <person name="Balestrini R."/>
            <person name="Da Silva C."/>
            <person name="Montanini B."/>
            <person name="Hainaut M."/>
            <person name="Levati E."/>
            <person name="Barry K.W."/>
            <person name="Belfiori B."/>
            <person name="Cichocki N."/>
            <person name="Clum A."/>
            <person name="Dockter R.B."/>
            <person name="Fauchery L."/>
            <person name="Guy J."/>
            <person name="Iotti M."/>
            <person name="Le Tacon F."/>
            <person name="Lindquist E.A."/>
            <person name="Lipzen A."/>
            <person name="Malagnac F."/>
            <person name="Mello A."/>
            <person name="Molinier V."/>
            <person name="Miyauchi S."/>
            <person name="Poulain J."/>
            <person name="Riccioni C."/>
            <person name="Rubini A."/>
            <person name="Sitrit Y."/>
            <person name="Splivallo R."/>
            <person name="Traeger S."/>
            <person name="Wang M."/>
            <person name="Zifcakova L."/>
            <person name="Wipf D."/>
            <person name="Zambonelli A."/>
            <person name="Paolocci F."/>
            <person name="Nowrousian M."/>
            <person name="Ottonello S."/>
            <person name="Baldrian P."/>
            <person name="Spatafora J.W."/>
            <person name="Henrissat B."/>
            <person name="Nagy L.G."/>
            <person name="Aury J.M."/>
            <person name="Wincker P."/>
            <person name="Grigoriev I.V."/>
            <person name="Bonfante P."/>
            <person name="Martin F.M."/>
        </authorList>
    </citation>
    <scope>NUCLEOTIDE SEQUENCE [LARGE SCALE GENOMIC DNA]</scope>
    <source>
        <strain evidence="14 15">CCBAS932</strain>
    </source>
</reference>
<organism evidence="14 15">
    <name type="scientific">Morchella conica CCBAS932</name>
    <dbReference type="NCBI Taxonomy" id="1392247"/>
    <lineage>
        <taxon>Eukaryota</taxon>
        <taxon>Fungi</taxon>
        <taxon>Dikarya</taxon>
        <taxon>Ascomycota</taxon>
        <taxon>Pezizomycotina</taxon>
        <taxon>Pezizomycetes</taxon>
        <taxon>Pezizales</taxon>
        <taxon>Morchellaceae</taxon>
        <taxon>Morchella</taxon>
    </lineage>
</organism>
<evidence type="ECO:0000256" key="4">
    <source>
        <dbReference type="ARBA" id="ARBA00023001"/>
    </source>
</evidence>
<comment type="similarity">
    <text evidence="9">Belongs to the polysaccharide monooxygenase AA9 family.</text>
</comment>
<evidence type="ECO:0000313" key="14">
    <source>
        <dbReference type="EMBL" id="RPB17541.1"/>
    </source>
</evidence>
<dbReference type="GO" id="GO:0008810">
    <property type="term" value="F:cellulase activity"/>
    <property type="evidence" value="ECO:0007669"/>
    <property type="project" value="UniProtKB-UniRule"/>
</dbReference>
<comment type="cofactor">
    <cofactor evidence="1">
        <name>Cu(2+)</name>
        <dbReference type="ChEBI" id="CHEBI:29036"/>
    </cofactor>
</comment>
<keyword evidence="4 11" id="KW-0136">Cellulose degradation</keyword>
<evidence type="ECO:0000256" key="11">
    <source>
        <dbReference type="RuleBase" id="RU368122"/>
    </source>
</evidence>
<dbReference type="EC" id="1.14.99.56" evidence="11"/>
<evidence type="ECO:0000256" key="8">
    <source>
        <dbReference type="ARBA" id="ARBA00023326"/>
    </source>
</evidence>
<evidence type="ECO:0000256" key="3">
    <source>
        <dbReference type="ARBA" id="ARBA00022525"/>
    </source>
</evidence>
<gene>
    <name evidence="14" type="ORF">P167DRAFT_569285</name>
</gene>
<dbReference type="InterPro" id="IPR005103">
    <property type="entry name" value="AA9_LPMO"/>
</dbReference>
<accession>A0A3N4LA71</accession>
<dbReference type="Pfam" id="PF03443">
    <property type="entry name" value="AA9"/>
    <property type="match status" value="1"/>
</dbReference>
<keyword evidence="6 11" id="KW-1015">Disulfide bond</keyword>